<evidence type="ECO:0000256" key="7">
    <source>
        <dbReference type="ARBA" id="ARBA00023326"/>
    </source>
</evidence>
<feature type="region of interest" description="Disordered" evidence="11">
    <location>
        <begin position="1"/>
        <end position="30"/>
    </location>
</feature>
<evidence type="ECO:0000256" key="9">
    <source>
        <dbReference type="PIRSR" id="PIRSR601554-2"/>
    </source>
</evidence>
<feature type="compositionally biased region" description="Pro residues" evidence="11">
    <location>
        <begin position="195"/>
        <end position="214"/>
    </location>
</feature>
<feature type="binding site" evidence="9">
    <location>
        <position position="687"/>
    </location>
    <ligand>
        <name>substrate</name>
    </ligand>
</feature>
<sequence length="868" mass="95017">MDLADKKSDRVVSKLPTSRTPSSLRRSDCSATSIVYPESVLTGADKHHWERLTSSSPCYSSSSSSSSSSYSSYSAFSPSSSLSSPRSSSPLPARPPVRSTASSTLPPSCSSASPSSSSSSSSSSSAPSPLFLSSPLVSPPSTEEELWCRFQKMGYWPEVWMVDPSTKYSSKIRESSSPLPRMPPSRGPSSSSPSSSPPSSPSSSPPSSPLPSAPSSPASNVSLSPPSSRRPSSLSACTGNSKRRTCPAAPASAMSVGIAARPMEERTEDDRQQMGDDVTAEELLSHVLPAGSRDTCCGGGAAAAAEVDGVLGSRSRQKSLPRSSSSSSSRAGRRTGIVMLPVLTEERQQERREQRSPGEVGAMRERERERGRGRDAWRIHDVWDHASPGGRGAGNGVPVYIMLPLDTVNMNNTLTRPRALRASLTALKSAGVEGVMVDVWWGIVEGQEPHKYRWTAYQDLVKMVHDAGLKMQVVMSFHQCGGNVGDSCLIPLPQWVLQEIEKNPDIVYTDKAGKRNLEYLSLGCDSLPVLRGRSPVQAYADFMRSFRNVFASYLGNVISEIQVGLGPAGELRYPSYPESYSRWRFPGIGEFQCYDKHMLANLKAAAEAIGKPRWGLGGPHDAGSYNQWPEETGFFQRDGSWKSQYGHFFLQWYSEMLLRHGDLILSSAAGIFRGTGAMISAKIAGIHWHYYSRSHAAELTAGYYNTWNRDGYLPIARMLARHGAILNFTCFEMRDSEQMPQAACSPESLLRQVVRASKIAGVRVSGENALQRFDLDAYEQIVRKSRLRLDGLATDEPMMSFTFLRTSEMLFRPNNWSNFVAFVRNMSKGTEEVMPHWVKEKENHHAVSPPIWANVHNSSKHLGQSIAV</sequence>
<dbReference type="STRING" id="69332.A0A388MCS4"/>
<evidence type="ECO:0000256" key="3">
    <source>
        <dbReference type="ARBA" id="ARBA00012594"/>
    </source>
</evidence>
<dbReference type="PRINTS" id="PR00750">
    <property type="entry name" value="BETAAMYLASE"/>
</dbReference>
<dbReference type="InterPro" id="IPR017853">
    <property type="entry name" value="GH"/>
</dbReference>
<evidence type="ECO:0000256" key="11">
    <source>
        <dbReference type="SAM" id="MobiDB-lite"/>
    </source>
</evidence>
<dbReference type="EMBL" id="BFEA01001043">
    <property type="protein sequence ID" value="GBG92366.1"/>
    <property type="molecule type" value="Genomic_DNA"/>
</dbReference>
<feature type="compositionally biased region" description="Low complexity" evidence="11">
    <location>
        <begin position="54"/>
        <end position="140"/>
    </location>
</feature>
<dbReference type="GO" id="GO:0016161">
    <property type="term" value="F:beta-amylase activity"/>
    <property type="evidence" value="ECO:0007669"/>
    <property type="project" value="UniProtKB-EC"/>
</dbReference>
<dbReference type="PROSITE" id="PS00506">
    <property type="entry name" value="BETA_AMYLASE_1"/>
    <property type="match status" value="1"/>
</dbReference>
<dbReference type="Proteomes" id="UP000265515">
    <property type="component" value="Unassembled WGS sequence"/>
</dbReference>
<comment type="caution">
    <text evidence="12">The sequence shown here is derived from an EMBL/GenBank/DDBJ whole genome shotgun (WGS) entry which is preliminary data.</text>
</comment>
<accession>A0A388MCS4</accession>
<protein>
    <recommendedName>
        <fullName evidence="3 10">Beta-amylase</fullName>
        <ecNumber evidence="3 10">3.2.1.2</ecNumber>
    </recommendedName>
</protein>
<evidence type="ECO:0000256" key="2">
    <source>
        <dbReference type="ARBA" id="ARBA00005652"/>
    </source>
</evidence>
<dbReference type="EC" id="3.2.1.2" evidence="3 10"/>
<feature type="binding site" evidence="9">
    <location>
        <position position="438"/>
    </location>
    <ligand>
        <name>substrate</name>
    </ligand>
</feature>
<feature type="region of interest" description="Disordered" evidence="11">
    <location>
        <begin position="310"/>
        <end position="371"/>
    </location>
</feature>
<comment type="similarity">
    <text evidence="2 10">Belongs to the glycosyl hydrolase 14 family.</text>
</comment>
<evidence type="ECO:0000256" key="6">
    <source>
        <dbReference type="ARBA" id="ARBA00023295"/>
    </source>
</evidence>
<evidence type="ECO:0000256" key="8">
    <source>
        <dbReference type="PIRSR" id="PIRSR601554-1"/>
    </source>
</evidence>
<feature type="binding site" evidence="9">
    <location>
        <position position="729"/>
    </location>
    <ligand>
        <name>substrate</name>
    </ligand>
</feature>
<feature type="compositionally biased region" description="Low complexity" evidence="11">
    <location>
        <begin position="215"/>
        <end position="235"/>
    </location>
</feature>
<name>A0A388MCS4_CHABU</name>
<dbReference type="PANTHER" id="PTHR31352">
    <property type="entry name" value="BETA-AMYLASE 1, CHLOROPLASTIC"/>
    <property type="match status" value="1"/>
</dbReference>
<dbReference type="OrthoDB" id="1660156at2759"/>
<evidence type="ECO:0000256" key="4">
    <source>
        <dbReference type="ARBA" id="ARBA00022801"/>
    </source>
</evidence>
<keyword evidence="4 10" id="KW-0378">Hydrolase</keyword>
<feature type="region of interest" description="Disordered" evidence="11">
    <location>
        <begin position="51"/>
        <end position="140"/>
    </location>
</feature>
<evidence type="ECO:0000313" key="12">
    <source>
        <dbReference type="EMBL" id="GBG92366.1"/>
    </source>
</evidence>
<feature type="compositionally biased region" description="Low complexity" evidence="11">
    <location>
        <begin position="318"/>
        <end position="330"/>
    </location>
</feature>
<dbReference type="AlphaFoldDB" id="A0A388MCS4"/>
<keyword evidence="6 10" id="KW-0326">Glycosidase</keyword>
<comment type="catalytic activity">
    <reaction evidence="1 10">
        <text>Hydrolysis of (1-&gt;4)-alpha-D-glucosidic linkages in polysaccharides so as to remove successive maltose units from the non-reducing ends of the chains.</text>
        <dbReference type="EC" id="3.2.1.2"/>
    </reaction>
</comment>
<dbReference type="InterPro" id="IPR001371">
    <property type="entry name" value="Glyco_hydro_14B_pln"/>
</dbReference>
<feature type="binding site" evidence="9">
    <location>
        <begin position="768"/>
        <end position="769"/>
    </location>
    <ligand>
        <name>substrate</name>
    </ligand>
</feature>
<organism evidence="12 13">
    <name type="scientific">Chara braunii</name>
    <name type="common">Braun's stonewort</name>
    <dbReference type="NCBI Taxonomy" id="69332"/>
    <lineage>
        <taxon>Eukaryota</taxon>
        <taxon>Viridiplantae</taxon>
        <taxon>Streptophyta</taxon>
        <taxon>Charophyceae</taxon>
        <taxon>Charales</taxon>
        <taxon>Characeae</taxon>
        <taxon>Chara</taxon>
    </lineage>
</organism>
<dbReference type="Pfam" id="PF01373">
    <property type="entry name" value="Glyco_hydro_14"/>
    <property type="match status" value="1"/>
</dbReference>
<reference evidence="12 13" key="1">
    <citation type="journal article" date="2018" name="Cell">
        <title>The Chara Genome: Secondary Complexity and Implications for Plant Terrestrialization.</title>
        <authorList>
            <person name="Nishiyama T."/>
            <person name="Sakayama H."/>
            <person name="Vries J.D."/>
            <person name="Buschmann H."/>
            <person name="Saint-Marcoux D."/>
            <person name="Ullrich K.K."/>
            <person name="Haas F.B."/>
            <person name="Vanderstraeten L."/>
            <person name="Becker D."/>
            <person name="Lang D."/>
            <person name="Vosolsobe S."/>
            <person name="Rombauts S."/>
            <person name="Wilhelmsson P.K.I."/>
            <person name="Janitza P."/>
            <person name="Kern R."/>
            <person name="Heyl A."/>
            <person name="Rumpler F."/>
            <person name="Villalobos L.I.A.C."/>
            <person name="Clay J.M."/>
            <person name="Skokan R."/>
            <person name="Toyoda A."/>
            <person name="Suzuki Y."/>
            <person name="Kagoshima H."/>
            <person name="Schijlen E."/>
            <person name="Tajeshwar N."/>
            <person name="Catarino B."/>
            <person name="Hetherington A.J."/>
            <person name="Saltykova A."/>
            <person name="Bonnot C."/>
            <person name="Breuninger H."/>
            <person name="Symeonidi A."/>
            <person name="Radhakrishnan G.V."/>
            <person name="Van Nieuwerburgh F."/>
            <person name="Deforce D."/>
            <person name="Chang C."/>
            <person name="Karol K.G."/>
            <person name="Hedrich R."/>
            <person name="Ulvskov P."/>
            <person name="Glockner G."/>
            <person name="Delwiche C.F."/>
            <person name="Petrasek J."/>
            <person name="Van de Peer Y."/>
            <person name="Friml J."/>
            <person name="Beilby M."/>
            <person name="Dolan L."/>
            <person name="Kohara Y."/>
            <person name="Sugano S."/>
            <person name="Fujiyama A."/>
            <person name="Delaux P.-M."/>
            <person name="Quint M."/>
            <person name="TheiBen G."/>
            <person name="Hagemann M."/>
            <person name="Harholt J."/>
            <person name="Dunand C."/>
            <person name="Zachgo S."/>
            <person name="Langdale J."/>
            <person name="Maumus F."/>
            <person name="Straeten D.V.D."/>
            <person name="Gould S.B."/>
            <person name="Rensing S.A."/>
        </authorList>
    </citation>
    <scope>NUCLEOTIDE SEQUENCE [LARGE SCALE GENOMIC DNA]</scope>
    <source>
        <strain evidence="12 13">S276</strain>
    </source>
</reference>
<evidence type="ECO:0000256" key="5">
    <source>
        <dbReference type="ARBA" id="ARBA00023277"/>
    </source>
</evidence>
<feature type="active site" description="Proton donor" evidence="8">
    <location>
        <position position="570"/>
    </location>
</feature>
<dbReference type="PRINTS" id="PR00842">
    <property type="entry name" value="GLHYDLASE14B"/>
</dbReference>
<dbReference type="SUPFAM" id="SSF51445">
    <property type="entry name" value="(Trans)glycosidases"/>
    <property type="match status" value="1"/>
</dbReference>
<evidence type="ECO:0000313" key="13">
    <source>
        <dbReference type="Proteomes" id="UP000265515"/>
    </source>
</evidence>
<dbReference type="PROSITE" id="PS00679">
    <property type="entry name" value="BETA_AMYLASE_2"/>
    <property type="match status" value="1"/>
</dbReference>
<keyword evidence="5 10" id="KW-0119">Carbohydrate metabolism</keyword>
<feature type="compositionally biased region" description="Basic and acidic residues" evidence="11">
    <location>
        <begin position="1"/>
        <end position="12"/>
    </location>
</feature>
<proteinExistence type="inferred from homology"/>
<gene>
    <name evidence="12" type="ORF">CBR_g55247</name>
</gene>
<dbReference type="Gramene" id="GBG92366">
    <property type="protein sequence ID" value="GBG92366"/>
    <property type="gene ID" value="CBR_g55247"/>
</dbReference>
<feature type="compositionally biased region" description="Basic and acidic residues" evidence="11">
    <location>
        <begin position="344"/>
        <end position="371"/>
    </location>
</feature>
<dbReference type="PANTHER" id="PTHR31352:SF31">
    <property type="entry name" value="BETA-AMYLASE 1, CHLOROPLASTIC"/>
    <property type="match status" value="1"/>
</dbReference>
<dbReference type="GO" id="GO:0000272">
    <property type="term" value="P:polysaccharide catabolic process"/>
    <property type="evidence" value="ECO:0007669"/>
    <property type="project" value="UniProtKB-KW"/>
</dbReference>
<feature type="binding site" evidence="9">
    <location>
        <position position="478"/>
    </location>
    <ligand>
        <name>substrate</name>
    </ligand>
</feature>
<feature type="binding site" evidence="9">
    <location>
        <position position="486"/>
    </location>
    <ligand>
        <name>substrate</name>
    </ligand>
</feature>
<feature type="active site" description="Proton acceptor" evidence="8">
    <location>
        <position position="767"/>
    </location>
</feature>
<feature type="compositionally biased region" description="Low complexity" evidence="11">
    <location>
        <begin position="15"/>
        <end position="24"/>
    </location>
</feature>
<dbReference type="InterPro" id="IPR001554">
    <property type="entry name" value="Glyco_hydro_14"/>
</dbReference>
<feature type="region of interest" description="Disordered" evidence="11">
    <location>
        <begin position="167"/>
        <end position="273"/>
    </location>
</feature>
<dbReference type="InterPro" id="IPR018238">
    <property type="entry name" value="Glyco_hydro_14_CS"/>
</dbReference>
<feature type="binding site" evidence="9">
    <location>
        <position position="805"/>
    </location>
    <ligand>
        <name>substrate</name>
    </ligand>
</feature>
<feature type="binding site" evidence="9">
    <location>
        <position position="682"/>
    </location>
    <ligand>
        <name>substrate</name>
    </ligand>
</feature>
<keyword evidence="13" id="KW-1185">Reference proteome</keyword>
<evidence type="ECO:0000256" key="10">
    <source>
        <dbReference type="RuleBase" id="RU000509"/>
    </source>
</evidence>
<keyword evidence="7 10" id="KW-0624">Polysaccharide degradation</keyword>
<dbReference type="Gene3D" id="3.20.20.80">
    <property type="entry name" value="Glycosidases"/>
    <property type="match status" value="1"/>
</dbReference>
<feature type="compositionally biased region" description="Basic and acidic residues" evidence="11">
    <location>
        <begin position="262"/>
        <end position="273"/>
    </location>
</feature>
<evidence type="ECO:0000256" key="1">
    <source>
        <dbReference type="ARBA" id="ARBA00000546"/>
    </source>
</evidence>